<organism evidence="2 3">
    <name type="scientific">Puccinia sorghi</name>
    <dbReference type="NCBI Taxonomy" id="27349"/>
    <lineage>
        <taxon>Eukaryota</taxon>
        <taxon>Fungi</taxon>
        <taxon>Dikarya</taxon>
        <taxon>Basidiomycota</taxon>
        <taxon>Pucciniomycotina</taxon>
        <taxon>Pucciniomycetes</taxon>
        <taxon>Pucciniales</taxon>
        <taxon>Pucciniaceae</taxon>
        <taxon>Puccinia</taxon>
    </lineage>
</organism>
<gene>
    <name evidence="2" type="ORF">VP01_5943g1</name>
</gene>
<feature type="compositionally biased region" description="Low complexity" evidence="1">
    <location>
        <begin position="33"/>
        <end position="49"/>
    </location>
</feature>
<reference evidence="2 3" key="1">
    <citation type="submission" date="2015-08" db="EMBL/GenBank/DDBJ databases">
        <title>Next Generation Sequencing and Analysis of the Genome of Puccinia sorghi L Schw, the Causal Agent of Maize Common Rust.</title>
        <authorList>
            <person name="Rochi L."/>
            <person name="Burguener G."/>
            <person name="Darino M."/>
            <person name="Turjanski A."/>
            <person name="Kreff E."/>
            <person name="Dieguez M.J."/>
            <person name="Sacco F."/>
        </authorList>
    </citation>
    <scope>NUCLEOTIDE SEQUENCE [LARGE SCALE GENOMIC DNA]</scope>
    <source>
        <strain evidence="2 3">RO10H11247</strain>
    </source>
</reference>
<feature type="region of interest" description="Disordered" evidence="1">
    <location>
        <begin position="24"/>
        <end position="54"/>
    </location>
</feature>
<accession>A0A0L6UHM1</accession>
<evidence type="ECO:0000256" key="1">
    <source>
        <dbReference type="SAM" id="MobiDB-lite"/>
    </source>
</evidence>
<dbReference type="Proteomes" id="UP000037035">
    <property type="component" value="Unassembled WGS sequence"/>
</dbReference>
<evidence type="ECO:0000313" key="3">
    <source>
        <dbReference type="Proteomes" id="UP000037035"/>
    </source>
</evidence>
<comment type="caution">
    <text evidence="2">The sequence shown here is derived from an EMBL/GenBank/DDBJ whole genome shotgun (WGS) entry which is preliminary data.</text>
</comment>
<protein>
    <submittedName>
        <fullName evidence="2">Uncharacterized protein</fullName>
    </submittedName>
</protein>
<dbReference type="VEuPathDB" id="FungiDB:VP01_5943g1"/>
<keyword evidence="3" id="KW-1185">Reference proteome</keyword>
<dbReference type="OrthoDB" id="2414509at2759"/>
<evidence type="ECO:0000313" key="2">
    <source>
        <dbReference type="EMBL" id="KNZ48049.1"/>
    </source>
</evidence>
<sequence>MAAFFAEKEKTCLHKEQEQEMAKLLKDQEHGYQSSRQRSCRSAQSQSKSNEFEDWGKSFSPDNYNSAMTYLEDSKNYTALFGDSLKTLVFATWLNQLNRSLLLNGKRLCLKRIQGWESKMTMVLKHYTICLRENIHVIIDLMHCSVTTQMSHPYLNLTIVERKTSSAGN</sequence>
<dbReference type="EMBL" id="LAVV01011211">
    <property type="protein sequence ID" value="KNZ48049.1"/>
    <property type="molecule type" value="Genomic_DNA"/>
</dbReference>
<proteinExistence type="predicted"/>
<name>A0A0L6UHM1_9BASI</name>
<dbReference type="AlphaFoldDB" id="A0A0L6UHM1"/>